<dbReference type="EMBL" id="CP030104">
    <property type="protein sequence ID" value="AWX43856.1"/>
    <property type="molecule type" value="Genomic_DNA"/>
</dbReference>
<feature type="transmembrane region" description="Helical" evidence="1">
    <location>
        <begin position="223"/>
        <end position="242"/>
    </location>
</feature>
<proteinExistence type="predicted"/>
<organism evidence="2 3">
    <name type="scientific">Flagellimonas maritima</name>
    <dbReference type="NCBI Taxonomy" id="1383885"/>
    <lineage>
        <taxon>Bacteria</taxon>
        <taxon>Pseudomonadati</taxon>
        <taxon>Bacteroidota</taxon>
        <taxon>Flavobacteriia</taxon>
        <taxon>Flavobacteriales</taxon>
        <taxon>Flavobacteriaceae</taxon>
        <taxon>Flagellimonas</taxon>
    </lineage>
</organism>
<dbReference type="AlphaFoldDB" id="A0A2Z4LPW8"/>
<dbReference type="OrthoDB" id="1467772at2"/>
<evidence type="ECO:0000313" key="3">
    <source>
        <dbReference type="Proteomes" id="UP000248536"/>
    </source>
</evidence>
<protein>
    <recommendedName>
        <fullName evidence="4">Prenyltransferase</fullName>
    </recommendedName>
</protein>
<dbReference type="KEGG" id="spon:HME9304_00847"/>
<keyword evidence="1" id="KW-0472">Membrane</keyword>
<sequence>MKLLKDLFNFYLDASIHVALAVVSLAGVTTQMLNISSNLYLSGFIFCGTIVCYNFVKYGVEAEKYLIVSNTYQRNIQVLSFLSFLMAFYFLMHLKQEIWLATAILVLISTLYAVPLLPNAKNLRSLGGFKIYIVALVWAGFTVLLPVLDAELGFNNNVWFYTMQRFIFVLILILPFEIRDMEWDAKSLRTLPQVLGVKKTRILGFLLIIIFFAISFLKDDFTTKEILSNLVVSVILMGIFTAKAKMKHNYFASFWVEGIPVIWFCSNLILNRMF</sequence>
<keyword evidence="1" id="KW-0812">Transmembrane</keyword>
<feature type="transmembrane region" description="Helical" evidence="1">
    <location>
        <begin position="39"/>
        <end position="56"/>
    </location>
</feature>
<dbReference type="RefSeq" id="WP_112377380.1">
    <property type="nucleotide sequence ID" value="NZ_CP030104.1"/>
</dbReference>
<feature type="transmembrane region" description="Helical" evidence="1">
    <location>
        <begin position="129"/>
        <end position="147"/>
    </location>
</feature>
<feature type="transmembrane region" description="Helical" evidence="1">
    <location>
        <begin position="7"/>
        <end position="27"/>
    </location>
</feature>
<evidence type="ECO:0000256" key="1">
    <source>
        <dbReference type="SAM" id="Phobius"/>
    </source>
</evidence>
<dbReference type="Proteomes" id="UP000248536">
    <property type="component" value="Chromosome"/>
</dbReference>
<gene>
    <name evidence="2" type="ORF">HME9304_00847</name>
</gene>
<evidence type="ECO:0000313" key="2">
    <source>
        <dbReference type="EMBL" id="AWX43856.1"/>
    </source>
</evidence>
<keyword evidence="1" id="KW-1133">Transmembrane helix</keyword>
<feature type="transmembrane region" description="Helical" evidence="1">
    <location>
        <begin position="76"/>
        <end position="92"/>
    </location>
</feature>
<evidence type="ECO:0008006" key="4">
    <source>
        <dbReference type="Google" id="ProtNLM"/>
    </source>
</evidence>
<feature type="transmembrane region" description="Helical" evidence="1">
    <location>
        <begin position="249"/>
        <end position="270"/>
    </location>
</feature>
<keyword evidence="3" id="KW-1185">Reference proteome</keyword>
<feature type="transmembrane region" description="Helical" evidence="1">
    <location>
        <begin position="159"/>
        <end position="178"/>
    </location>
</feature>
<feature type="transmembrane region" description="Helical" evidence="1">
    <location>
        <begin position="199"/>
        <end position="217"/>
    </location>
</feature>
<accession>A0A2Z4LPW8</accession>
<feature type="transmembrane region" description="Helical" evidence="1">
    <location>
        <begin position="98"/>
        <end position="117"/>
    </location>
</feature>
<name>A0A2Z4LPW8_9FLAO</name>
<reference evidence="2 3" key="1">
    <citation type="submission" date="2018-06" db="EMBL/GenBank/DDBJ databases">
        <title>Spongiibacterium sp. HME9304 Genome sequencing and assembly.</title>
        <authorList>
            <person name="Kang H."/>
            <person name="Kim H."/>
            <person name="Joh K."/>
        </authorList>
    </citation>
    <scope>NUCLEOTIDE SEQUENCE [LARGE SCALE GENOMIC DNA]</scope>
    <source>
        <strain evidence="2 3">HME9304</strain>
    </source>
</reference>